<protein>
    <submittedName>
        <fullName evidence="1">Uncharacterized protein</fullName>
    </submittedName>
</protein>
<dbReference type="EMBL" id="KQ982748">
    <property type="protein sequence ID" value="KYQ51299.1"/>
    <property type="molecule type" value="Genomic_DNA"/>
</dbReference>
<gene>
    <name evidence="1" type="ORF">ALC60_09590</name>
</gene>
<proteinExistence type="predicted"/>
<accession>A0A151WTR5</accession>
<name>A0A151WTR5_9HYME</name>
<sequence>VPGVDSIDSEAPPTIRTVAFPVYGSFGGVDNKYLILLTLEAQLPINIHAFQIYLDCCGYLGNRYKFLDCTFSFSITPGRQLPHETFGTASHSIASGAPPTIRIVAFPVHGLFGGVNSKYLILLALEAQKPVYFKLSLL</sequence>
<dbReference type="Proteomes" id="UP000075809">
    <property type="component" value="Unassembled WGS sequence"/>
</dbReference>
<evidence type="ECO:0000313" key="1">
    <source>
        <dbReference type="EMBL" id="KYQ51299.1"/>
    </source>
</evidence>
<reference evidence="1 2" key="1">
    <citation type="submission" date="2015-09" db="EMBL/GenBank/DDBJ databases">
        <title>Trachymyrmex zeteki WGS genome.</title>
        <authorList>
            <person name="Nygaard S."/>
            <person name="Hu H."/>
            <person name="Boomsma J."/>
            <person name="Zhang G."/>
        </authorList>
    </citation>
    <scope>NUCLEOTIDE SEQUENCE [LARGE SCALE GENOMIC DNA]</scope>
    <source>
        <strain evidence="1">Tzet28-1</strain>
        <tissue evidence="1">Whole body</tissue>
    </source>
</reference>
<feature type="non-terminal residue" evidence="1">
    <location>
        <position position="1"/>
    </location>
</feature>
<keyword evidence="2" id="KW-1185">Reference proteome</keyword>
<dbReference type="AlphaFoldDB" id="A0A151WTR5"/>
<organism evidence="1 2">
    <name type="scientific">Mycetomoellerius zeteki</name>
    <dbReference type="NCBI Taxonomy" id="64791"/>
    <lineage>
        <taxon>Eukaryota</taxon>
        <taxon>Metazoa</taxon>
        <taxon>Ecdysozoa</taxon>
        <taxon>Arthropoda</taxon>
        <taxon>Hexapoda</taxon>
        <taxon>Insecta</taxon>
        <taxon>Pterygota</taxon>
        <taxon>Neoptera</taxon>
        <taxon>Endopterygota</taxon>
        <taxon>Hymenoptera</taxon>
        <taxon>Apocrita</taxon>
        <taxon>Aculeata</taxon>
        <taxon>Formicoidea</taxon>
        <taxon>Formicidae</taxon>
        <taxon>Myrmicinae</taxon>
        <taxon>Mycetomoellerius</taxon>
    </lineage>
</organism>
<evidence type="ECO:0000313" key="2">
    <source>
        <dbReference type="Proteomes" id="UP000075809"/>
    </source>
</evidence>